<dbReference type="AlphaFoldDB" id="A0CVT3"/>
<dbReference type="EMBL" id="CT868205">
    <property type="protein sequence ID" value="CAK74900.1"/>
    <property type="molecule type" value="Genomic_DNA"/>
</dbReference>
<sequence length="124" mass="14731">MTFQIFILQKIQNHIYLLAIITGTPKILYLTNQFRKFESKNNYTKEIKLTMMSKIIQQLKNNQYQFKSKACYNKTDSNNIKQKMLREKKLQNKKQGVGAEKVMQFGQSLIESLWQFLNNNFALI</sequence>
<proteinExistence type="predicted"/>
<evidence type="ECO:0000313" key="2">
    <source>
        <dbReference type="Proteomes" id="UP000000600"/>
    </source>
</evidence>
<dbReference type="Proteomes" id="UP000000600">
    <property type="component" value="Unassembled WGS sequence"/>
</dbReference>
<keyword evidence="2" id="KW-1185">Reference proteome</keyword>
<dbReference type="HOGENOM" id="CLU_2008346_0_0_1"/>
<dbReference type="KEGG" id="ptm:GSPATT00039061001"/>
<evidence type="ECO:0008006" key="3">
    <source>
        <dbReference type="Google" id="ProtNLM"/>
    </source>
</evidence>
<name>A0CVT3_PARTE</name>
<dbReference type="GeneID" id="5028081"/>
<organism evidence="1 2">
    <name type="scientific">Paramecium tetraurelia</name>
    <dbReference type="NCBI Taxonomy" id="5888"/>
    <lineage>
        <taxon>Eukaryota</taxon>
        <taxon>Sar</taxon>
        <taxon>Alveolata</taxon>
        <taxon>Ciliophora</taxon>
        <taxon>Intramacronucleata</taxon>
        <taxon>Oligohymenophorea</taxon>
        <taxon>Peniculida</taxon>
        <taxon>Parameciidae</taxon>
        <taxon>Paramecium</taxon>
    </lineage>
</organism>
<gene>
    <name evidence="1" type="ORF">GSPATT00039061001</name>
</gene>
<reference evidence="1 2" key="1">
    <citation type="journal article" date="2006" name="Nature">
        <title>Global trends of whole-genome duplications revealed by the ciliate Paramecium tetraurelia.</title>
        <authorList>
            <consortium name="Genoscope"/>
            <person name="Aury J.-M."/>
            <person name="Jaillon O."/>
            <person name="Duret L."/>
            <person name="Noel B."/>
            <person name="Jubin C."/>
            <person name="Porcel B.M."/>
            <person name="Segurens B."/>
            <person name="Daubin V."/>
            <person name="Anthouard V."/>
            <person name="Aiach N."/>
            <person name="Arnaiz O."/>
            <person name="Billaut A."/>
            <person name="Beisson J."/>
            <person name="Blanc I."/>
            <person name="Bouhouche K."/>
            <person name="Camara F."/>
            <person name="Duharcourt S."/>
            <person name="Guigo R."/>
            <person name="Gogendeau D."/>
            <person name="Katinka M."/>
            <person name="Keller A.-M."/>
            <person name="Kissmehl R."/>
            <person name="Klotz C."/>
            <person name="Koll F."/>
            <person name="Le Moue A."/>
            <person name="Lepere C."/>
            <person name="Malinsky S."/>
            <person name="Nowacki M."/>
            <person name="Nowak J.K."/>
            <person name="Plattner H."/>
            <person name="Poulain J."/>
            <person name="Ruiz F."/>
            <person name="Serrano V."/>
            <person name="Zagulski M."/>
            <person name="Dessen P."/>
            <person name="Betermier M."/>
            <person name="Weissenbach J."/>
            <person name="Scarpelli C."/>
            <person name="Schachter V."/>
            <person name="Sperling L."/>
            <person name="Meyer E."/>
            <person name="Cohen J."/>
            <person name="Wincker P."/>
        </authorList>
    </citation>
    <scope>NUCLEOTIDE SEQUENCE [LARGE SCALE GENOMIC DNA]</scope>
    <source>
        <strain evidence="1 2">Stock d4-2</strain>
    </source>
</reference>
<dbReference type="RefSeq" id="XP_001442297.1">
    <property type="nucleotide sequence ID" value="XM_001442260.1"/>
</dbReference>
<evidence type="ECO:0000313" key="1">
    <source>
        <dbReference type="EMBL" id="CAK74900.1"/>
    </source>
</evidence>
<accession>A0CVT3</accession>
<protein>
    <recommendedName>
        <fullName evidence="3">Transmembrane protein</fullName>
    </recommendedName>
</protein>
<dbReference type="InParanoid" id="A0CVT3"/>